<feature type="domain" description="Thioester reductase (TE)" evidence="3">
    <location>
        <begin position="2"/>
        <end position="165"/>
    </location>
</feature>
<name>A0A423V9V9_9PEZI</name>
<dbReference type="Gene3D" id="3.40.50.720">
    <property type="entry name" value="NAD(P)-binding Rossmann-like Domain"/>
    <property type="match status" value="1"/>
</dbReference>
<gene>
    <name evidence="4" type="ORF">VMCG_10604</name>
</gene>
<dbReference type="OrthoDB" id="429813at2759"/>
<dbReference type="InterPro" id="IPR036291">
    <property type="entry name" value="NAD(P)-bd_dom_sf"/>
</dbReference>
<keyword evidence="1" id="KW-0596">Phosphopantetheine</keyword>
<evidence type="ECO:0000313" key="4">
    <source>
        <dbReference type="EMBL" id="ROV87571.1"/>
    </source>
</evidence>
<dbReference type="Pfam" id="PF07993">
    <property type="entry name" value="NAD_binding_4"/>
    <property type="match status" value="1"/>
</dbReference>
<organism evidence="4 5">
    <name type="scientific">Cytospora schulzeri</name>
    <dbReference type="NCBI Taxonomy" id="448051"/>
    <lineage>
        <taxon>Eukaryota</taxon>
        <taxon>Fungi</taxon>
        <taxon>Dikarya</taxon>
        <taxon>Ascomycota</taxon>
        <taxon>Pezizomycotina</taxon>
        <taxon>Sordariomycetes</taxon>
        <taxon>Sordariomycetidae</taxon>
        <taxon>Diaporthales</taxon>
        <taxon>Cytosporaceae</taxon>
        <taxon>Cytospora</taxon>
    </lineage>
</organism>
<dbReference type="PANTHER" id="PTHR43439:SF2">
    <property type="entry name" value="ENZYME, PUTATIVE (JCVI)-RELATED"/>
    <property type="match status" value="1"/>
</dbReference>
<dbReference type="InterPro" id="IPR051414">
    <property type="entry name" value="Adenylate-forming_Reductase"/>
</dbReference>
<dbReference type="SUPFAM" id="SSF51735">
    <property type="entry name" value="NAD(P)-binding Rossmann-fold domains"/>
    <property type="match status" value="1"/>
</dbReference>
<dbReference type="EMBL" id="LKEA01000092">
    <property type="protein sequence ID" value="ROV87571.1"/>
    <property type="molecule type" value="Genomic_DNA"/>
</dbReference>
<dbReference type="AlphaFoldDB" id="A0A423V9V9"/>
<evidence type="ECO:0000259" key="3">
    <source>
        <dbReference type="Pfam" id="PF07993"/>
    </source>
</evidence>
<reference evidence="4 5" key="1">
    <citation type="submission" date="2015-09" db="EMBL/GenBank/DDBJ databases">
        <title>Host preference determinants of Valsa canker pathogens revealed by comparative genomics.</title>
        <authorList>
            <person name="Yin Z."/>
            <person name="Huang L."/>
        </authorList>
    </citation>
    <scope>NUCLEOTIDE SEQUENCE [LARGE SCALE GENOMIC DNA]</scope>
    <source>
        <strain evidence="4 5">03-1</strain>
    </source>
</reference>
<keyword evidence="5" id="KW-1185">Reference proteome</keyword>
<evidence type="ECO:0000313" key="5">
    <source>
        <dbReference type="Proteomes" id="UP000283895"/>
    </source>
</evidence>
<dbReference type="Proteomes" id="UP000283895">
    <property type="component" value="Unassembled WGS sequence"/>
</dbReference>
<dbReference type="InterPro" id="IPR013120">
    <property type="entry name" value="FAR_NAD-bd"/>
</dbReference>
<keyword evidence="2" id="KW-0597">Phosphoprotein</keyword>
<sequence length="233" mass="25613">MNNANIIMHNGWRVDFSWTIDLYKGTYLRSVRNLVELLLTSPLRPRITFVSSVSSVQEWTAVFPDRPVAEAPLESYEVASPFGYGLSKHVAERVLARASEVSGTPVTILPVGQVAGPTDPNNGGGIWSTDEWIPSVAAISKTLRLIPADIPPIDWLPVDLAARAIIELALIGSNVDSVSENQSPLRVFNVVNPTLSDWSLFARALQSRLDRNLGEGEICCRLLPLTEWVDALR</sequence>
<dbReference type="PANTHER" id="PTHR43439">
    <property type="entry name" value="PHENYLACETATE-COENZYME A LIGASE"/>
    <property type="match status" value="1"/>
</dbReference>
<accession>A0A423V9V9</accession>
<comment type="caution">
    <text evidence="4">The sequence shown here is derived from an EMBL/GenBank/DDBJ whole genome shotgun (WGS) entry which is preliminary data.</text>
</comment>
<evidence type="ECO:0000256" key="2">
    <source>
        <dbReference type="ARBA" id="ARBA00022553"/>
    </source>
</evidence>
<proteinExistence type="predicted"/>
<dbReference type="STRING" id="356882.A0A423V9V9"/>
<protein>
    <recommendedName>
        <fullName evidence="3">Thioester reductase (TE) domain-containing protein</fullName>
    </recommendedName>
</protein>
<evidence type="ECO:0000256" key="1">
    <source>
        <dbReference type="ARBA" id="ARBA00022450"/>
    </source>
</evidence>